<keyword evidence="3 4" id="KW-0732">Signal</keyword>
<dbReference type="RefSeq" id="WP_008142113.1">
    <property type="nucleotide sequence ID" value="NZ_CABJGD010000001.1"/>
</dbReference>
<keyword evidence="2 4" id="KW-0813">Transport</keyword>
<dbReference type="NCBIfam" id="TIGR02136">
    <property type="entry name" value="ptsS_2"/>
    <property type="match status" value="1"/>
</dbReference>
<dbReference type="SUPFAM" id="SSF53850">
    <property type="entry name" value="Periplasmic binding protein-like II"/>
    <property type="match status" value="1"/>
</dbReference>
<dbReference type="PANTHER" id="PTHR30570:SF1">
    <property type="entry name" value="PHOSPHATE-BINDING PROTEIN PSTS"/>
    <property type="match status" value="1"/>
</dbReference>
<evidence type="ECO:0000256" key="4">
    <source>
        <dbReference type="RuleBase" id="RU367119"/>
    </source>
</evidence>
<feature type="chain" id="PRO_5035352098" description="Phosphate-binding protein" evidence="4">
    <location>
        <begin position="24"/>
        <end position="279"/>
    </location>
</feature>
<comment type="similarity">
    <text evidence="1 4">Belongs to the PstS family.</text>
</comment>
<dbReference type="Gene3D" id="3.40.190.10">
    <property type="entry name" value="Periplasmic binding protein-like II"/>
    <property type="match status" value="2"/>
</dbReference>
<dbReference type="InterPro" id="IPR050811">
    <property type="entry name" value="Phosphate_ABC_transporter"/>
</dbReference>
<dbReference type="AlphaFoldDB" id="A0A413T5C5"/>
<dbReference type="Pfam" id="PF12849">
    <property type="entry name" value="PBP_like_2"/>
    <property type="match status" value="1"/>
</dbReference>
<sequence>MKKKDFRFLISLLLFCTPAILSAQRIKGSDTVLPLTQELAEMYMKLNPQATITVTGGGSGVGISALMDGTTDLAMASRRIKFSEKLKMKQSHHEPCEVIVAYDALAIIVHPDNPVKQLTREQLEAIFRGKITNWKEVGGSDAKIVVYSRETSSGTYEFFKESVLGNKNYMSSILSMPATGAIIQSVRQTKGAIGYVGLAYLNPYVKALAVSYDQGRTYVYPSVENAVRKTYPVVRPLYYYYDKANEARVRPFIDFIQSAAGQDKTLNIGFIPITNSVQQ</sequence>
<evidence type="ECO:0000313" key="6">
    <source>
        <dbReference type="EMBL" id="RHA79068.1"/>
    </source>
</evidence>
<dbReference type="FunFam" id="3.40.190.10:FF:000204">
    <property type="entry name" value="Phosphate ABC transporter substrate-binding protein"/>
    <property type="match status" value="1"/>
</dbReference>
<comment type="caution">
    <text evidence="6">The sequence shown here is derived from an EMBL/GenBank/DDBJ whole genome shotgun (WGS) entry which is preliminary data.</text>
</comment>
<evidence type="ECO:0000313" key="7">
    <source>
        <dbReference type="Proteomes" id="UP000283855"/>
    </source>
</evidence>
<reference evidence="6 7" key="1">
    <citation type="submission" date="2018-08" db="EMBL/GenBank/DDBJ databases">
        <title>A genome reference for cultivated species of the human gut microbiota.</title>
        <authorList>
            <person name="Zou Y."/>
            <person name="Xue W."/>
            <person name="Luo G."/>
        </authorList>
    </citation>
    <scope>NUCLEOTIDE SEQUENCE [LARGE SCALE GENOMIC DNA]</scope>
    <source>
        <strain evidence="6 7">AM42-38</strain>
    </source>
</reference>
<dbReference type="InterPro" id="IPR011862">
    <property type="entry name" value="Phos-bd"/>
</dbReference>
<evidence type="ECO:0000256" key="3">
    <source>
        <dbReference type="ARBA" id="ARBA00022729"/>
    </source>
</evidence>
<dbReference type="EMBL" id="QSFT01000001">
    <property type="protein sequence ID" value="RHA79068.1"/>
    <property type="molecule type" value="Genomic_DNA"/>
</dbReference>
<evidence type="ECO:0000259" key="5">
    <source>
        <dbReference type="Pfam" id="PF12849"/>
    </source>
</evidence>
<organism evidence="6 7">
    <name type="scientific">Phocaeicola coprophilus</name>
    <dbReference type="NCBI Taxonomy" id="387090"/>
    <lineage>
        <taxon>Bacteria</taxon>
        <taxon>Pseudomonadati</taxon>
        <taxon>Bacteroidota</taxon>
        <taxon>Bacteroidia</taxon>
        <taxon>Bacteroidales</taxon>
        <taxon>Bacteroidaceae</taxon>
        <taxon>Phocaeicola</taxon>
    </lineage>
</organism>
<accession>A0A413T5C5</accession>
<dbReference type="GO" id="GO:0042301">
    <property type="term" value="F:phosphate ion binding"/>
    <property type="evidence" value="ECO:0007669"/>
    <property type="project" value="UniProtKB-UniRule"/>
</dbReference>
<gene>
    <name evidence="6" type="ORF">DW921_01015</name>
</gene>
<keyword evidence="4" id="KW-0592">Phosphate transport</keyword>
<feature type="domain" description="PBP" evidence="5">
    <location>
        <begin position="25"/>
        <end position="259"/>
    </location>
</feature>
<evidence type="ECO:0000256" key="2">
    <source>
        <dbReference type="ARBA" id="ARBA00022448"/>
    </source>
</evidence>
<protein>
    <recommendedName>
        <fullName evidence="4">Phosphate-binding protein</fullName>
    </recommendedName>
</protein>
<comment type="function">
    <text evidence="4">Involved in the system for phosphate transport across the cytoplasmic membrane.</text>
</comment>
<evidence type="ECO:0000256" key="1">
    <source>
        <dbReference type="ARBA" id="ARBA00008725"/>
    </source>
</evidence>
<dbReference type="GeneID" id="78404247"/>
<dbReference type="GO" id="GO:0006817">
    <property type="term" value="P:phosphate ion transport"/>
    <property type="evidence" value="ECO:0007669"/>
    <property type="project" value="UniProtKB-UniRule"/>
</dbReference>
<dbReference type="PANTHER" id="PTHR30570">
    <property type="entry name" value="PERIPLASMIC PHOSPHATE BINDING COMPONENT OF PHOSPHATE ABC TRANSPORTER"/>
    <property type="match status" value="1"/>
</dbReference>
<dbReference type="InterPro" id="IPR024370">
    <property type="entry name" value="PBP_domain"/>
</dbReference>
<proteinExistence type="inferred from homology"/>
<dbReference type="CDD" id="cd13653">
    <property type="entry name" value="PBP2_phosphate_like_1"/>
    <property type="match status" value="1"/>
</dbReference>
<dbReference type="Proteomes" id="UP000283855">
    <property type="component" value="Unassembled WGS sequence"/>
</dbReference>
<name>A0A413T5C5_9BACT</name>
<feature type="signal peptide" evidence="4">
    <location>
        <begin position="1"/>
        <end position="23"/>
    </location>
</feature>